<sequence>MASNGWSLRAFSRQVGLISILAVLTAGLVPLPPSHAAKPPSPPKSAKTVAEATRLAAQYQTPVEIEAKTTAYTRTVATPNGTLSAEVSNQPVRVKKDTGWVSIDTTLATRPDGMIAPKASPSDIAFSGGGDGVLARYTQDGGVFELQSPWPLAAPVITGSTATYAAVLPGVDLVLAATKDGFSYNLVVKTREAAANPALRSVNFPVTTRNLELRTTQPGRPAYVDRSGRQVLTVGEALMWDSAGASSKAKANVAAAVGEGPSGKAKRSLMQFGGNRTGLTVTPDQRMLTDPATVFPVVLDPTMTGSAAKTGWTAAWELYPTTSFWKTTHSLGVGYEGFEQNKIVRSFFMFDTRAFTNKKIIGASLRTYEIHSASCSARQVTLSRTSPISSATTWAKQPAVQADVATYLGANGYNSTCPAKNVEFNVTSSMQYTSTANGSSTTFRLRATNEADEIAWKQFDSTGILTIEYVAYPLPAYELGAATATDLPSACAPSSSPTIVASLRPQVSAKGKVGAGDTSARIVVQFQIISQSQQVYEFQGATVSPGVLVKLAAPSNLLDGLLYTYRARTLYAIPGGTLASAWSGTCYFKVDTTRPPPPTITASYNGKALSDCLTSNTPDVCPESVPFGAKVTYTISSAASDVVALSYGFNGKMTKVNGRTITVSLLTPGQTLMTLGAVAHDGAAHASTTAYFRINVGPGLPPVAAWNLDEGSGTTAADSSGKNHPLTVTGATFDDAGRVAGSLTFNGDNAGDNRATVAGAASVVDTSQNFSISAWVRPTAVKDAGVVAITGTQANGGVLRYAASTNTWTFIQNVSDSTTAAQARVDSLAPPVLNVWTHLLGVFNATDKTIALYVNGRLQTKASFTYTPWKATGTVEVGSYRVGTGAGVLAGAVDDVKIYPRVLEAVEANRVADPRTGPAGNDEAVASLAANFAFDSAFPRPNGVWVTDDSVYGQALAVTGFAGAPDQSSAIVEDPERGNVLAATGTASEYIAVNRPLVDATASFSVTLWVKVQDPTKPQVFVRQLGAKKDSWRIEYRPTTDDNALWVFSRAPSDTDSATYVEVTQPTNQTTAGEWTALAAEYSAATDEIMLFVTDRSGDGGIASLTTPIQGSAVVVARPGVADTAYAPFNGYLDDLRVYTGAVPQRQLCIEFRGDPTECS</sequence>
<dbReference type="SMART" id="SM00560">
    <property type="entry name" value="LamGL"/>
    <property type="match status" value="1"/>
</dbReference>
<dbReference type="PANTHER" id="PTHR46943">
    <property type="entry name" value="PENTRAXIN-RELATED PROTEIN PTX3"/>
    <property type="match status" value="1"/>
</dbReference>
<comment type="caution">
    <text evidence="4">The sequence shown here is derived from an EMBL/GenBank/DDBJ whole genome shotgun (WGS) entry which is preliminary data.</text>
</comment>
<dbReference type="InterPro" id="IPR042837">
    <property type="entry name" value="PTX3"/>
</dbReference>
<keyword evidence="5" id="KW-1185">Reference proteome</keyword>
<name>A0ABN2DG38_9ACTN</name>
<evidence type="ECO:0000259" key="3">
    <source>
        <dbReference type="SMART" id="SM00560"/>
    </source>
</evidence>
<organism evidence="4 5">
    <name type="scientific">Kribbella hippodromi</name>
    <dbReference type="NCBI Taxonomy" id="434347"/>
    <lineage>
        <taxon>Bacteria</taxon>
        <taxon>Bacillati</taxon>
        <taxon>Actinomycetota</taxon>
        <taxon>Actinomycetes</taxon>
        <taxon>Propionibacteriales</taxon>
        <taxon>Kribbellaceae</taxon>
        <taxon>Kribbella</taxon>
    </lineage>
</organism>
<evidence type="ECO:0000313" key="5">
    <source>
        <dbReference type="Proteomes" id="UP001501705"/>
    </source>
</evidence>
<keyword evidence="1" id="KW-0732">Signal</keyword>
<dbReference type="PANTHER" id="PTHR46943:SF1">
    <property type="entry name" value="PENTRAXIN-RELATED PROTEIN PTX3"/>
    <property type="match status" value="1"/>
</dbReference>
<dbReference type="SUPFAM" id="SSF49899">
    <property type="entry name" value="Concanavalin A-like lectins/glucanases"/>
    <property type="match status" value="2"/>
</dbReference>
<accession>A0ABN2DG38</accession>
<dbReference type="Pfam" id="PF13385">
    <property type="entry name" value="Laminin_G_3"/>
    <property type="match status" value="2"/>
</dbReference>
<protein>
    <submittedName>
        <fullName evidence="4">LamG domain-containing protein</fullName>
    </submittedName>
</protein>
<dbReference type="InterPro" id="IPR013320">
    <property type="entry name" value="ConA-like_dom_sf"/>
</dbReference>
<evidence type="ECO:0000256" key="2">
    <source>
        <dbReference type="ARBA" id="ARBA00023157"/>
    </source>
</evidence>
<dbReference type="Gene3D" id="2.60.120.200">
    <property type="match status" value="2"/>
</dbReference>
<proteinExistence type="predicted"/>
<dbReference type="Proteomes" id="UP001501705">
    <property type="component" value="Unassembled WGS sequence"/>
</dbReference>
<feature type="domain" description="LamG-like jellyroll fold" evidence="3">
    <location>
        <begin position="768"/>
        <end position="906"/>
    </location>
</feature>
<reference evidence="4 5" key="1">
    <citation type="journal article" date="2019" name="Int. J. Syst. Evol. Microbiol.">
        <title>The Global Catalogue of Microorganisms (GCM) 10K type strain sequencing project: providing services to taxonomists for standard genome sequencing and annotation.</title>
        <authorList>
            <consortium name="The Broad Institute Genomics Platform"/>
            <consortium name="The Broad Institute Genome Sequencing Center for Infectious Disease"/>
            <person name="Wu L."/>
            <person name="Ma J."/>
        </authorList>
    </citation>
    <scope>NUCLEOTIDE SEQUENCE [LARGE SCALE GENOMIC DNA]</scope>
    <source>
        <strain evidence="4 5">JCM 15572</strain>
    </source>
</reference>
<dbReference type="InterPro" id="IPR006558">
    <property type="entry name" value="LamG-like"/>
</dbReference>
<evidence type="ECO:0000313" key="4">
    <source>
        <dbReference type="EMBL" id="GAA1576758.1"/>
    </source>
</evidence>
<dbReference type="RefSeq" id="WP_344234783.1">
    <property type="nucleotide sequence ID" value="NZ_BAAAPH010000011.1"/>
</dbReference>
<evidence type="ECO:0000256" key="1">
    <source>
        <dbReference type="ARBA" id="ARBA00022729"/>
    </source>
</evidence>
<gene>
    <name evidence="4" type="ORF">GCM10009804_36720</name>
</gene>
<dbReference type="EMBL" id="BAAAPH010000011">
    <property type="protein sequence ID" value="GAA1576758.1"/>
    <property type="molecule type" value="Genomic_DNA"/>
</dbReference>
<keyword evidence="2" id="KW-1015">Disulfide bond</keyword>